<dbReference type="InterPro" id="IPR051283">
    <property type="entry name" value="Sec_Metabolite_Acyltrans"/>
</dbReference>
<sequence length="63" mass="7020">MYGTEFGLGKPVAVQKRSTNKFDWKLIVNPGAEGEGSMNFEICLLPHVMISLVSDREFMETVA</sequence>
<evidence type="ECO:0000256" key="1">
    <source>
        <dbReference type="ARBA" id="ARBA00022679"/>
    </source>
</evidence>
<keyword evidence="3" id="KW-1185">Reference proteome</keyword>
<dbReference type="OrthoDB" id="1862401at2759"/>
<evidence type="ECO:0000313" key="2">
    <source>
        <dbReference type="EMBL" id="CDP16203.1"/>
    </source>
</evidence>
<gene>
    <name evidence="2" type="ORF">GSCOC_T00017307001</name>
</gene>
<dbReference type="GO" id="GO:0016740">
    <property type="term" value="F:transferase activity"/>
    <property type="evidence" value="ECO:0007669"/>
    <property type="project" value="UniProtKB-KW"/>
</dbReference>
<protein>
    <submittedName>
        <fullName evidence="2">Uncharacterized protein</fullName>
    </submittedName>
</protein>
<dbReference type="Pfam" id="PF02458">
    <property type="entry name" value="Transferase"/>
    <property type="match status" value="1"/>
</dbReference>
<dbReference type="Gene3D" id="3.30.559.10">
    <property type="entry name" value="Chloramphenicol acetyltransferase-like domain"/>
    <property type="match status" value="1"/>
</dbReference>
<dbReference type="EMBL" id="HG739203">
    <property type="protein sequence ID" value="CDP16203.1"/>
    <property type="molecule type" value="Genomic_DNA"/>
</dbReference>
<evidence type="ECO:0000313" key="3">
    <source>
        <dbReference type="Proteomes" id="UP000295252"/>
    </source>
</evidence>
<dbReference type="Proteomes" id="UP000295252">
    <property type="component" value="Chromosome VII"/>
</dbReference>
<dbReference type="Gramene" id="CDP16203">
    <property type="protein sequence ID" value="CDP16203"/>
    <property type="gene ID" value="GSCOC_T00017307001"/>
</dbReference>
<keyword evidence="1" id="KW-0808">Transferase</keyword>
<dbReference type="PANTHER" id="PTHR31896:SF12">
    <property type="entry name" value="HXXXD-TYPE ACYL-TRANSFERASE FAMILY PROTEIN"/>
    <property type="match status" value="1"/>
</dbReference>
<organism evidence="2 3">
    <name type="scientific">Coffea canephora</name>
    <name type="common">Robusta coffee</name>
    <dbReference type="NCBI Taxonomy" id="49390"/>
    <lineage>
        <taxon>Eukaryota</taxon>
        <taxon>Viridiplantae</taxon>
        <taxon>Streptophyta</taxon>
        <taxon>Embryophyta</taxon>
        <taxon>Tracheophyta</taxon>
        <taxon>Spermatophyta</taxon>
        <taxon>Magnoliopsida</taxon>
        <taxon>eudicotyledons</taxon>
        <taxon>Gunneridae</taxon>
        <taxon>Pentapetalae</taxon>
        <taxon>asterids</taxon>
        <taxon>lamiids</taxon>
        <taxon>Gentianales</taxon>
        <taxon>Rubiaceae</taxon>
        <taxon>Ixoroideae</taxon>
        <taxon>Gardenieae complex</taxon>
        <taxon>Bertiereae - Coffeeae clade</taxon>
        <taxon>Coffeeae</taxon>
        <taxon>Coffea</taxon>
    </lineage>
</organism>
<dbReference type="InParanoid" id="A0A068V8I2"/>
<dbReference type="AlphaFoldDB" id="A0A068V8I2"/>
<dbReference type="PANTHER" id="PTHR31896">
    <property type="entry name" value="FAMILY REGULATORY PROTEIN, PUTATIVE (AFU_ORTHOLOGUE AFUA_3G14730)-RELATED"/>
    <property type="match status" value="1"/>
</dbReference>
<dbReference type="InterPro" id="IPR023213">
    <property type="entry name" value="CAT-like_dom_sf"/>
</dbReference>
<name>A0A068V8I2_COFCA</name>
<dbReference type="PhylomeDB" id="A0A068V8I2"/>
<accession>A0A068V8I2</accession>
<proteinExistence type="predicted"/>
<reference evidence="3" key="1">
    <citation type="journal article" date="2014" name="Science">
        <title>The coffee genome provides insight into the convergent evolution of caffeine biosynthesis.</title>
        <authorList>
            <person name="Denoeud F."/>
            <person name="Carretero-Paulet L."/>
            <person name="Dereeper A."/>
            <person name="Droc G."/>
            <person name="Guyot R."/>
            <person name="Pietrella M."/>
            <person name="Zheng C."/>
            <person name="Alberti A."/>
            <person name="Anthony F."/>
            <person name="Aprea G."/>
            <person name="Aury J.M."/>
            <person name="Bento P."/>
            <person name="Bernard M."/>
            <person name="Bocs S."/>
            <person name="Campa C."/>
            <person name="Cenci A."/>
            <person name="Combes M.C."/>
            <person name="Crouzillat D."/>
            <person name="Da Silva C."/>
            <person name="Daddiego L."/>
            <person name="De Bellis F."/>
            <person name="Dussert S."/>
            <person name="Garsmeur O."/>
            <person name="Gayraud T."/>
            <person name="Guignon V."/>
            <person name="Jahn K."/>
            <person name="Jamilloux V."/>
            <person name="Joet T."/>
            <person name="Labadie K."/>
            <person name="Lan T."/>
            <person name="Leclercq J."/>
            <person name="Lepelley M."/>
            <person name="Leroy T."/>
            <person name="Li L.T."/>
            <person name="Librado P."/>
            <person name="Lopez L."/>
            <person name="Munoz A."/>
            <person name="Noel B."/>
            <person name="Pallavicini A."/>
            <person name="Perrotta G."/>
            <person name="Poncet V."/>
            <person name="Pot D."/>
            <person name="Priyono X."/>
            <person name="Rigoreau M."/>
            <person name="Rouard M."/>
            <person name="Rozas J."/>
            <person name="Tranchant-Dubreuil C."/>
            <person name="VanBuren R."/>
            <person name="Zhang Q."/>
            <person name="Andrade A.C."/>
            <person name="Argout X."/>
            <person name="Bertrand B."/>
            <person name="de Kochko A."/>
            <person name="Graziosi G."/>
            <person name="Henry R.J."/>
            <person name="Jayarama X."/>
            <person name="Ming R."/>
            <person name="Nagai C."/>
            <person name="Rounsley S."/>
            <person name="Sankoff D."/>
            <person name="Giuliano G."/>
            <person name="Albert V.A."/>
            <person name="Wincker P."/>
            <person name="Lashermes P."/>
        </authorList>
    </citation>
    <scope>NUCLEOTIDE SEQUENCE [LARGE SCALE GENOMIC DNA]</scope>
    <source>
        <strain evidence="3">cv. DH200-94</strain>
    </source>
</reference>
<dbReference type="STRING" id="49390.A0A068V8I2"/>